<protein>
    <submittedName>
        <fullName evidence="4">Helix-turn-helix transcriptional regulator</fullName>
    </submittedName>
</protein>
<dbReference type="SMART" id="SM00421">
    <property type="entry name" value="HTH_LUXR"/>
    <property type="match status" value="1"/>
</dbReference>
<dbReference type="SUPFAM" id="SSF52540">
    <property type="entry name" value="P-loop containing nucleoside triphosphate hydrolases"/>
    <property type="match status" value="1"/>
</dbReference>
<evidence type="ECO:0000256" key="1">
    <source>
        <dbReference type="ARBA" id="ARBA00022741"/>
    </source>
</evidence>
<feature type="domain" description="HTH luxR-type" evidence="3">
    <location>
        <begin position="971"/>
        <end position="1038"/>
    </location>
</feature>
<dbReference type="EMBL" id="BMNG01000015">
    <property type="protein sequence ID" value="GGO53927.1"/>
    <property type="molecule type" value="Genomic_DNA"/>
</dbReference>
<dbReference type="PANTHER" id="PTHR16305">
    <property type="entry name" value="TESTICULAR SOLUBLE ADENYLYL CYCLASE"/>
    <property type="match status" value="1"/>
</dbReference>
<keyword evidence="2" id="KW-0067">ATP-binding</keyword>
<dbReference type="Gene3D" id="1.25.40.10">
    <property type="entry name" value="Tetratricopeptide repeat domain"/>
    <property type="match status" value="1"/>
</dbReference>
<reference evidence="5" key="1">
    <citation type="journal article" date="2019" name="Int. J. Syst. Evol. Microbiol.">
        <title>The Global Catalogue of Microorganisms (GCM) 10K type strain sequencing project: providing services to taxonomists for standard genome sequencing and annotation.</title>
        <authorList>
            <consortium name="The Broad Institute Genomics Platform"/>
            <consortium name="The Broad Institute Genome Sequencing Center for Infectious Disease"/>
            <person name="Wu L."/>
            <person name="Ma J."/>
        </authorList>
    </citation>
    <scope>NUCLEOTIDE SEQUENCE [LARGE SCALE GENOMIC DNA]</scope>
    <source>
        <strain evidence="5">CGMCC 4.7349</strain>
    </source>
</reference>
<proteinExistence type="predicted"/>
<dbReference type="InterPro" id="IPR016032">
    <property type="entry name" value="Sig_transdc_resp-reg_C-effctor"/>
</dbReference>
<dbReference type="InterPro" id="IPR000792">
    <property type="entry name" value="Tscrpt_reg_LuxR_C"/>
</dbReference>
<dbReference type="Pfam" id="PF00196">
    <property type="entry name" value="GerE"/>
    <property type="match status" value="1"/>
</dbReference>
<dbReference type="SUPFAM" id="SSF46894">
    <property type="entry name" value="C-terminal effector domain of the bipartite response regulators"/>
    <property type="match status" value="1"/>
</dbReference>
<dbReference type="PRINTS" id="PR00038">
    <property type="entry name" value="HTHLUXR"/>
</dbReference>
<evidence type="ECO:0000256" key="2">
    <source>
        <dbReference type="ARBA" id="ARBA00022840"/>
    </source>
</evidence>
<dbReference type="InterPro" id="IPR036388">
    <property type="entry name" value="WH-like_DNA-bd_sf"/>
</dbReference>
<dbReference type="CDD" id="cd06170">
    <property type="entry name" value="LuxR_C_like"/>
    <property type="match status" value="1"/>
</dbReference>
<dbReference type="Gene3D" id="1.10.10.10">
    <property type="entry name" value="Winged helix-like DNA-binding domain superfamily/Winged helix DNA-binding domain"/>
    <property type="match status" value="1"/>
</dbReference>
<dbReference type="InterPro" id="IPR041664">
    <property type="entry name" value="AAA_16"/>
</dbReference>
<gene>
    <name evidence="4" type="ORF">GCM10012286_62490</name>
</gene>
<dbReference type="Pfam" id="PF13191">
    <property type="entry name" value="AAA_16"/>
    <property type="match status" value="1"/>
</dbReference>
<dbReference type="InterPro" id="IPR011990">
    <property type="entry name" value="TPR-like_helical_dom_sf"/>
</dbReference>
<sequence>MTEQGRPAAKHPAAAAPAAVETVVRHLARHAMLGTVQSSHISPVFVGRSAELTALGEALSRADAGEPRALFVGGEAGVGKTRLIQEFLGRAAAGGAVVALGGCVEVGADALPYHPVSTALRSLRRRLGAELDAAVAGQEGELARLLPELGEMDRGHLETDGRARLFELTVRLLERLAADRTLVLVLEDLHWADRSTRELLSYLLRALTDSRLLIVATYRVDDLHRRHPLRPALAEYERLHTVTRLELLRFDRAEVRRQLAAIRGEAPPEQVLDRIFDRSEGNAFFVEELACSILEGSPGGISDSLRDLLLVRVEALPDEVQRVVRIAAEGGSEVEFPLLATVTGLAEDELIATLRMAVAAAVLQPCAEDESFRFRHALMREAVAGDLLPSERSRLSRRYAEALESDPSLVRSEERAGRLAGYWFDARDPARALPAVIAAAAAARGRHAFAEQHQLLERALELWDDTPEELRRQTMRQGVDDGLCPAISPDTAGDFVDLLAAITVAARLAGERERALAICKRALRKLEGAPSPSSRPRPGEGDPLRAAWFWTERHRLMRALSRSDGWDEIGHAQELVKGLPPSVVHAEVLTNAAYWYAVHQPGPTALEIAQQAVELCRLTGAETTGLAAQHTLAWLIMDSGDLEAGLELARDVCARELAPGNTDVVLRGYGNLSTALHGIGRFAEAVEVAEEGTALAERHGLPDIASFVDGNLAESLAQLGRWADADAVLDRALGRRGVSARTRGQVAEQRAELALVRGVYDETRRFLAESAGWPTGPYPEPQHTLTVAKFAIALAAADGRILDVRSLLEAEVGEGIPSGHQRYGWPLLYEAAAAEARARGLAVSEVGREAAVERIRKGMAGQPQSAPLWAAQALMVEAELLTAEGRDATARWTEAVTAAEQLEAPMLLATARSRLAEALIVQGGDGSREAAGELLRQAEAVAREVGAAPLETEITVLAGRARIPLRQADREAAPPPALGLTVRERDVLRLVAAGRSNRQIAEELFISPKTASVHVSNILAKLGASGRGEAAAIAHRLGVFDE</sequence>
<evidence type="ECO:0000313" key="5">
    <source>
        <dbReference type="Proteomes" id="UP000656881"/>
    </source>
</evidence>
<dbReference type="Gene3D" id="3.40.50.300">
    <property type="entry name" value="P-loop containing nucleotide triphosphate hydrolases"/>
    <property type="match status" value="1"/>
</dbReference>
<accession>A0ABQ2MKI9</accession>
<dbReference type="SUPFAM" id="SSF48452">
    <property type="entry name" value="TPR-like"/>
    <property type="match status" value="1"/>
</dbReference>
<evidence type="ECO:0000313" key="4">
    <source>
        <dbReference type="EMBL" id="GGO53927.1"/>
    </source>
</evidence>
<comment type="caution">
    <text evidence="4">The sequence shown here is derived from an EMBL/GenBank/DDBJ whole genome shotgun (WGS) entry which is preliminary data.</text>
</comment>
<organism evidence="4 5">
    <name type="scientific">Streptomyces lasiicapitis</name>
    <dbReference type="NCBI Taxonomy" id="1923961"/>
    <lineage>
        <taxon>Bacteria</taxon>
        <taxon>Bacillati</taxon>
        <taxon>Actinomycetota</taxon>
        <taxon>Actinomycetes</taxon>
        <taxon>Kitasatosporales</taxon>
        <taxon>Streptomycetaceae</taxon>
        <taxon>Streptomyces</taxon>
    </lineage>
</organism>
<keyword evidence="1" id="KW-0547">Nucleotide-binding</keyword>
<dbReference type="PANTHER" id="PTHR16305:SF35">
    <property type="entry name" value="TRANSCRIPTIONAL ACTIVATOR DOMAIN"/>
    <property type="match status" value="1"/>
</dbReference>
<keyword evidence="5" id="KW-1185">Reference proteome</keyword>
<name>A0ABQ2MKI9_9ACTN</name>
<dbReference type="InterPro" id="IPR027417">
    <property type="entry name" value="P-loop_NTPase"/>
</dbReference>
<evidence type="ECO:0000259" key="3">
    <source>
        <dbReference type="PROSITE" id="PS50043"/>
    </source>
</evidence>
<dbReference type="Proteomes" id="UP000656881">
    <property type="component" value="Unassembled WGS sequence"/>
</dbReference>
<dbReference type="PROSITE" id="PS50043">
    <property type="entry name" value="HTH_LUXR_2"/>
    <property type="match status" value="1"/>
</dbReference>